<evidence type="ECO:0000313" key="1">
    <source>
        <dbReference type="EMBL" id="AEW03649.1"/>
    </source>
</evidence>
<keyword evidence="2" id="KW-1185">Reference proteome</keyword>
<accession>G8TVL0</accession>
<dbReference type="AlphaFoldDB" id="G8TVL0"/>
<dbReference type="EMBL" id="CP003179">
    <property type="protein sequence ID" value="AEW03649.1"/>
    <property type="molecule type" value="Genomic_DNA"/>
</dbReference>
<evidence type="ECO:0000313" key="2">
    <source>
        <dbReference type="Proteomes" id="UP000005439"/>
    </source>
</evidence>
<reference evidence="2" key="1">
    <citation type="submission" date="2011-12" db="EMBL/GenBank/DDBJ databases">
        <title>The complete genome of chromosome of Sulfobacillus acidophilus DSM 10332.</title>
        <authorList>
            <person name="Lucas S."/>
            <person name="Han J."/>
            <person name="Lapidus A."/>
            <person name="Bruce D."/>
            <person name="Goodwin L."/>
            <person name="Pitluck S."/>
            <person name="Peters L."/>
            <person name="Kyrpides N."/>
            <person name="Mavromatis K."/>
            <person name="Ivanova N."/>
            <person name="Mikhailova N."/>
            <person name="Chertkov O."/>
            <person name="Saunders E."/>
            <person name="Detter J.C."/>
            <person name="Tapia R."/>
            <person name="Han C."/>
            <person name="Land M."/>
            <person name="Hauser L."/>
            <person name="Markowitz V."/>
            <person name="Cheng J.-F."/>
            <person name="Hugenholtz P."/>
            <person name="Woyke T."/>
            <person name="Wu D."/>
            <person name="Pukall R."/>
            <person name="Gehrich-Schroeter G."/>
            <person name="Schneider S."/>
            <person name="Klenk H.-P."/>
            <person name="Eisen J.A."/>
        </authorList>
    </citation>
    <scope>NUCLEOTIDE SEQUENCE [LARGE SCALE GENOMIC DNA]</scope>
    <source>
        <strain evidence="2">ATCC 700253 / DSM 10332 / NAL</strain>
    </source>
</reference>
<gene>
    <name evidence="1" type="ordered locus">Sulac_0076</name>
</gene>
<name>G8TVL0_SULAD</name>
<sequence length="190" mass="19845">MKTSLVVRTAAILGSTAGIVCLATGVSFASSGPVFSPGETVDVFTLPYYGTTGFTISLFPESGTGNFNNTVPLTYVGQITGNFTPDFATQDGINWGTTWDEFSFKMPPGGTTGHTYGALINTGSGGAVFTRFEGYPDPTEPYGTTFTYQTPTTPPTGQLPEVPYSAALPLVAGGIVWASLRLGRRQATTG</sequence>
<dbReference type="HOGENOM" id="CLU_1427330_0_0_9"/>
<dbReference type="PATRIC" id="fig|679936.5.peg.83"/>
<dbReference type="Proteomes" id="UP000005439">
    <property type="component" value="Chromosome"/>
</dbReference>
<protein>
    <submittedName>
        <fullName evidence="1">Uncharacterized protein</fullName>
    </submittedName>
</protein>
<proteinExistence type="predicted"/>
<organism evidence="1 2">
    <name type="scientific">Sulfobacillus acidophilus (strain ATCC 700253 / DSM 10332 / NAL)</name>
    <dbReference type="NCBI Taxonomy" id="679936"/>
    <lineage>
        <taxon>Bacteria</taxon>
        <taxon>Bacillati</taxon>
        <taxon>Bacillota</taxon>
        <taxon>Clostridia</taxon>
        <taxon>Eubacteriales</taxon>
        <taxon>Clostridiales Family XVII. Incertae Sedis</taxon>
        <taxon>Sulfobacillus</taxon>
    </lineage>
</organism>
<reference evidence="1 2" key="2">
    <citation type="journal article" date="2012" name="Stand. Genomic Sci.">
        <title>Complete genome sequence of the moderately thermophilic mineral-sulfide-oxidizing firmicute Sulfobacillus acidophilus type strain (NAL(T)).</title>
        <authorList>
            <person name="Anderson I."/>
            <person name="Chertkov O."/>
            <person name="Chen A."/>
            <person name="Saunders E."/>
            <person name="Lapidus A."/>
            <person name="Nolan M."/>
            <person name="Lucas S."/>
            <person name="Hammon N."/>
            <person name="Deshpande S."/>
            <person name="Cheng J.F."/>
            <person name="Han C."/>
            <person name="Tapia R."/>
            <person name="Goodwin L.A."/>
            <person name="Pitluck S."/>
            <person name="Liolios K."/>
            <person name="Pagani I."/>
            <person name="Ivanova N."/>
            <person name="Mikhailova N."/>
            <person name="Pati A."/>
            <person name="Palaniappan K."/>
            <person name="Land M."/>
            <person name="Pan C."/>
            <person name="Rohde M."/>
            <person name="Pukall R."/>
            <person name="Goker M."/>
            <person name="Detter J.C."/>
            <person name="Woyke T."/>
            <person name="Bristow J."/>
            <person name="Eisen J.A."/>
            <person name="Markowitz V."/>
            <person name="Hugenholtz P."/>
            <person name="Kyrpides N.C."/>
            <person name="Klenk H.P."/>
            <person name="Mavromatis K."/>
        </authorList>
    </citation>
    <scope>NUCLEOTIDE SEQUENCE [LARGE SCALE GENOMIC DNA]</scope>
    <source>
        <strain evidence="2">ATCC 700253 / DSM 10332 / NAL</strain>
    </source>
</reference>
<dbReference type="KEGG" id="sap:Sulac_0076"/>